<reference evidence="14" key="1">
    <citation type="submission" date="2012-12" db="EMBL/GenBank/DDBJ databases">
        <authorList>
            <person name="Hellsten U."/>
            <person name="Grimwood J."/>
            <person name="Chapman J.A."/>
            <person name="Shapiro H."/>
            <person name="Aerts A."/>
            <person name="Otillar R.P."/>
            <person name="Terry A.Y."/>
            <person name="Boore J.L."/>
            <person name="Simakov O."/>
            <person name="Marletaz F."/>
            <person name="Cho S.-J."/>
            <person name="Edsinger-Gonzales E."/>
            <person name="Havlak P."/>
            <person name="Kuo D.-H."/>
            <person name="Larsson T."/>
            <person name="Lv J."/>
            <person name="Arendt D."/>
            <person name="Savage R."/>
            <person name="Osoegawa K."/>
            <person name="de Jong P."/>
            <person name="Lindberg D.R."/>
            <person name="Seaver E.C."/>
            <person name="Weisblat D.A."/>
            <person name="Putnam N.H."/>
            <person name="Grigoriev I.V."/>
            <person name="Rokhsar D.S."/>
        </authorList>
    </citation>
    <scope>NUCLEOTIDE SEQUENCE</scope>
    <source>
        <strain evidence="14">I ESC-2004</strain>
    </source>
</reference>
<evidence type="ECO:0000313" key="12">
    <source>
        <dbReference type="EMBL" id="ELT96381.1"/>
    </source>
</evidence>
<dbReference type="GO" id="GO:0016758">
    <property type="term" value="F:hexosyltransferase activity"/>
    <property type="evidence" value="ECO:0007669"/>
    <property type="project" value="InterPro"/>
</dbReference>
<dbReference type="InterPro" id="IPR002659">
    <property type="entry name" value="Glyco_trans_31"/>
</dbReference>
<evidence type="ECO:0000256" key="4">
    <source>
        <dbReference type="ARBA" id="ARBA00022679"/>
    </source>
</evidence>
<evidence type="ECO:0000256" key="10">
    <source>
        <dbReference type="ARBA" id="ARBA00023180"/>
    </source>
</evidence>
<keyword evidence="14" id="KW-1185">Reference proteome</keyword>
<keyword evidence="9" id="KW-0472">Membrane</keyword>
<dbReference type="EnsemblMetazoa" id="CapteT184731">
    <property type="protein sequence ID" value="CapteP184731"/>
    <property type="gene ID" value="CapteG184731"/>
</dbReference>
<dbReference type="GO" id="GO:0000139">
    <property type="term" value="C:Golgi membrane"/>
    <property type="evidence" value="ECO:0007669"/>
    <property type="project" value="UniProtKB-SubCell"/>
</dbReference>
<gene>
    <name evidence="12" type="ORF">CAPTEDRAFT_184731</name>
</gene>
<dbReference type="STRING" id="283909.R7TY83"/>
<dbReference type="EMBL" id="KB308842">
    <property type="protein sequence ID" value="ELT96381.1"/>
    <property type="molecule type" value="Genomic_DNA"/>
</dbReference>
<evidence type="ECO:0000313" key="14">
    <source>
        <dbReference type="Proteomes" id="UP000014760"/>
    </source>
</evidence>
<dbReference type="PANTHER" id="PTHR11214">
    <property type="entry name" value="BETA-1,3-N-ACETYLGLUCOSAMINYLTRANSFERASE"/>
    <property type="match status" value="1"/>
</dbReference>
<dbReference type="PANTHER" id="PTHR11214:SF314">
    <property type="entry name" value="HEXOSYLTRANSFERASE"/>
    <property type="match status" value="1"/>
</dbReference>
<keyword evidence="4" id="KW-0808">Transferase</keyword>
<dbReference type="OrthoDB" id="2139606at2759"/>
<sequence length="308" mass="36004">MDDSERVLCEDYHRRKKDFYRLRNHKISEYTHRFIINGREICKPSTSVVLLVHSLHSYSDRRDAIRRTWGGASHHVQLVFVFGAHPDKRENDRVLVESSDYGDIIQGDFHESYRNMTLKSLLGLKWVHEYCPSAKYIIKSDDDMVVNIPTLLKVIHKRGMSWAMMGPYNGRSRVYRAGKWRLRWEDFPFYFYPPYESGSCYVITADLAFPLFEAAEYVPHLFIDDVFITGILGSILNVTHIKQDGFAFWTNKKPQMCEIATNQIITGTKMTPTFMMSFWSDLKRYGPKCTANPDKDLLHPKNVTNKLK</sequence>
<dbReference type="Gene3D" id="3.90.550.50">
    <property type="match status" value="1"/>
</dbReference>
<evidence type="ECO:0000313" key="13">
    <source>
        <dbReference type="EnsemblMetazoa" id="CapteP184731"/>
    </source>
</evidence>
<dbReference type="HOGENOM" id="CLU_036849_2_3_1"/>
<evidence type="ECO:0000256" key="8">
    <source>
        <dbReference type="ARBA" id="ARBA00023034"/>
    </source>
</evidence>
<evidence type="ECO:0000256" key="11">
    <source>
        <dbReference type="RuleBase" id="RU363063"/>
    </source>
</evidence>
<evidence type="ECO:0000256" key="2">
    <source>
        <dbReference type="ARBA" id="ARBA00008661"/>
    </source>
</evidence>
<evidence type="ECO:0000256" key="1">
    <source>
        <dbReference type="ARBA" id="ARBA00004323"/>
    </source>
</evidence>
<organism evidence="12">
    <name type="scientific">Capitella teleta</name>
    <name type="common">Polychaete worm</name>
    <dbReference type="NCBI Taxonomy" id="283909"/>
    <lineage>
        <taxon>Eukaryota</taxon>
        <taxon>Metazoa</taxon>
        <taxon>Spiralia</taxon>
        <taxon>Lophotrochozoa</taxon>
        <taxon>Annelida</taxon>
        <taxon>Polychaeta</taxon>
        <taxon>Sedentaria</taxon>
        <taxon>Scolecida</taxon>
        <taxon>Capitellidae</taxon>
        <taxon>Capitella</taxon>
    </lineage>
</organism>
<reference evidence="12 14" key="2">
    <citation type="journal article" date="2013" name="Nature">
        <title>Insights into bilaterian evolution from three spiralian genomes.</title>
        <authorList>
            <person name="Simakov O."/>
            <person name="Marletaz F."/>
            <person name="Cho S.J."/>
            <person name="Edsinger-Gonzales E."/>
            <person name="Havlak P."/>
            <person name="Hellsten U."/>
            <person name="Kuo D.H."/>
            <person name="Larsson T."/>
            <person name="Lv J."/>
            <person name="Arendt D."/>
            <person name="Savage R."/>
            <person name="Osoegawa K."/>
            <person name="de Jong P."/>
            <person name="Grimwood J."/>
            <person name="Chapman J.A."/>
            <person name="Shapiro H."/>
            <person name="Aerts A."/>
            <person name="Otillar R.P."/>
            <person name="Terry A.Y."/>
            <person name="Boore J.L."/>
            <person name="Grigoriev I.V."/>
            <person name="Lindberg D.R."/>
            <person name="Seaver E.C."/>
            <person name="Weisblat D.A."/>
            <person name="Putnam N.H."/>
            <person name="Rokhsar D.S."/>
        </authorList>
    </citation>
    <scope>NUCLEOTIDE SEQUENCE</scope>
    <source>
        <strain evidence="12 14">I ESC-2004</strain>
    </source>
</reference>
<evidence type="ECO:0000256" key="3">
    <source>
        <dbReference type="ARBA" id="ARBA00022676"/>
    </source>
</evidence>
<keyword evidence="8 11" id="KW-0333">Golgi apparatus</keyword>
<comment type="subcellular location">
    <subcellularLocation>
        <location evidence="1 11">Golgi apparatus membrane</location>
        <topology evidence="1 11">Single-pass type II membrane protein</topology>
    </subcellularLocation>
</comment>
<dbReference type="Pfam" id="PF01762">
    <property type="entry name" value="Galactosyl_T"/>
    <property type="match status" value="1"/>
</dbReference>
<keyword evidence="10" id="KW-0325">Glycoprotein</keyword>
<evidence type="ECO:0000256" key="5">
    <source>
        <dbReference type="ARBA" id="ARBA00022692"/>
    </source>
</evidence>
<protein>
    <recommendedName>
        <fullName evidence="11">Hexosyltransferase</fullName>
        <ecNumber evidence="11">2.4.1.-</ecNumber>
    </recommendedName>
</protein>
<dbReference type="EMBL" id="AMQN01011350">
    <property type="status" value="NOT_ANNOTATED_CDS"/>
    <property type="molecule type" value="Genomic_DNA"/>
</dbReference>
<reference evidence="13" key="3">
    <citation type="submission" date="2015-06" db="UniProtKB">
        <authorList>
            <consortium name="EnsemblMetazoa"/>
        </authorList>
    </citation>
    <scope>IDENTIFICATION</scope>
</reference>
<comment type="similarity">
    <text evidence="2 11">Belongs to the glycosyltransferase 31 family.</text>
</comment>
<dbReference type="OMA" id="MYLENSH"/>
<dbReference type="AlphaFoldDB" id="R7TY83"/>
<keyword evidence="7" id="KW-1133">Transmembrane helix</keyword>
<keyword evidence="6" id="KW-0735">Signal-anchor</keyword>
<accession>R7TY83</accession>
<dbReference type="EC" id="2.4.1.-" evidence="11"/>
<dbReference type="Proteomes" id="UP000014760">
    <property type="component" value="Unassembled WGS sequence"/>
</dbReference>
<dbReference type="FunFam" id="3.90.550.50:FF:000001">
    <property type="entry name" value="Hexosyltransferase"/>
    <property type="match status" value="1"/>
</dbReference>
<evidence type="ECO:0000256" key="7">
    <source>
        <dbReference type="ARBA" id="ARBA00022989"/>
    </source>
</evidence>
<evidence type="ECO:0000256" key="6">
    <source>
        <dbReference type="ARBA" id="ARBA00022968"/>
    </source>
</evidence>
<evidence type="ECO:0000256" key="9">
    <source>
        <dbReference type="ARBA" id="ARBA00023136"/>
    </source>
</evidence>
<name>R7TY83_CAPTE</name>
<dbReference type="GO" id="GO:0006493">
    <property type="term" value="P:protein O-linked glycosylation"/>
    <property type="evidence" value="ECO:0007669"/>
    <property type="project" value="TreeGrafter"/>
</dbReference>
<keyword evidence="3 11" id="KW-0328">Glycosyltransferase</keyword>
<proteinExistence type="inferred from homology"/>
<keyword evidence="5" id="KW-0812">Transmembrane</keyword>